<dbReference type="EMBL" id="LN733911">
    <property type="protein sequence ID" value="CEP18853.1"/>
    <property type="molecule type" value="Genomic_DNA"/>
</dbReference>
<name>A0A0B7NUB3_9FUNG</name>
<dbReference type="SUPFAM" id="SSF81383">
    <property type="entry name" value="F-box domain"/>
    <property type="match status" value="1"/>
</dbReference>
<dbReference type="OrthoDB" id="3219396at2759"/>
<evidence type="ECO:0000313" key="2">
    <source>
        <dbReference type="EMBL" id="CEP18853.1"/>
    </source>
</evidence>
<proteinExistence type="predicted"/>
<organism evidence="2 3">
    <name type="scientific">Parasitella parasitica</name>
    <dbReference type="NCBI Taxonomy" id="35722"/>
    <lineage>
        <taxon>Eukaryota</taxon>
        <taxon>Fungi</taxon>
        <taxon>Fungi incertae sedis</taxon>
        <taxon>Mucoromycota</taxon>
        <taxon>Mucoromycotina</taxon>
        <taxon>Mucoromycetes</taxon>
        <taxon>Mucorales</taxon>
        <taxon>Mucorineae</taxon>
        <taxon>Mucoraceae</taxon>
        <taxon>Parasitella</taxon>
    </lineage>
</organism>
<keyword evidence="3" id="KW-1185">Reference proteome</keyword>
<gene>
    <name evidence="2" type="primary">PARPA_13161.1 scaffold 45923</name>
</gene>
<protein>
    <recommendedName>
        <fullName evidence="1">F-box domain-containing protein</fullName>
    </recommendedName>
</protein>
<dbReference type="PROSITE" id="PS50181">
    <property type="entry name" value="FBOX"/>
    <property type="match status" value="1"/>
</dbReference>
<sequence length="327" mass="37655">MINYLPDDLLTEVFSYLKVKDLWQVKLVCCRWEYLAEEIMYNSIDFAKVKNRAGLICCLEQKPSIANTIKSVHLLDDNELSFLKNFLSLALSPNIRRLTGEMNGLIFSHLLVIAKRFEDAGQKLNNLQVLPDLSTREIGLAGATLRVEDVSGSLKSVKEALVGTNFFDAMLYFRESLRELNIFQFPSTDRKQKNLMAHLGKFPCLSKLTLNFFDVYAADQPNKRFLQLEKTLKQCKHLQFIELKWFGTVNHSEETAVFQEWLSANVEKVDGLRAVKLIGVSIPHVVEYFVYKYPDVLEIKLSNCRTYDRRVEAAIREHEMSINGTQD</sequence>
<dbReference type="Pfam" id="PF12937">
    <property type="entry name" value="F-box-like"/>
    <property type="match status" value="1"/>
</dbReference>
<feature type="domain" description="F-box" evidence="1">
    <location>
        <begin position="1"/>
        <end position="49"/>
    </location>
</feature>
<reference evidence="2 3" key="1">
    <citation type="submission" date="2014-09" db="EMBL/GenBank/DDBJ databases">
        <authorList>
            <person name="Ellenberger Sabrina"/>
        </authorList>
    </citation>
    <scope>NUCLEOTIDE SEQUENCE [LARGE SCALE GENOMIC DNA]</scope>
    <source>
        <strain evidence="2 3">CBS 412.66</strain>
    </source>
</reference>
<evidence type="ECO:0000259" key="1">
    <source>
        <dbReference type="PROSITE" id="PS50181"/>
    </source>
</evidence>
<dbReference type="Proteomes" id="UP000054107">
    <property type="component" value="Unassembled WGS sequence"/>
</dbReference>
<dbReference type="SMART" id="SM00256">
    <property type="entry name" value="FBOX"/>
    <property type="match status" value="1"/>
</dbReference>
<dbReference type="InterPro" id="IPR001810">
    <property type="entry name" value="F-box_dom"/>
</dbReference>
<dbReference type="SUPFAM" id="SSF52047">
    <property type="entry name" value="RNI-like"/>
    <property type="match status" value="1"/>
</dbReference>
<dbReference type="Gene3D" id="1.20.1280.50">
    <property type="match status" value="1"/>
</dbReference>
<dbReference type="AlphaFoldDB" id="A0A0B7NUB3"/>
<accession>A0A0B7NUB3</accession>
<evidence type="ECO:0000313" key="3">
    <source>
        <dbReference type="Proteomes" id="UP000054107"/>
    </source>
</evidence>
<dbReference type="InterPro" id="IPR036047">
    <property type="entry name" value="F-box-like_dom_sf"/>
</dbReference>